<protein>
    <submittedName>
        <fullName evidence="2">Universal stress protein A-like protein</fullName>
    </submittedName>
</protein>
<dbReference type="CDD" id="cd23659">
    <property type="entry name" value="USP_At3g01520-like"/>
    <property type="match status" value="1"/>
</dbReference>
<sequence>MEAGRRRKIMVALEDNDMGIYALDWALNYLIPSASDSMEPDHFVILYVQPPALSNTPLVNEEEMFQGQALSSMEKSRRCIEYVNDTCKKHNITYEMEVKVGEANKVICEAAKKQCVDLLVVGNHEYGGLKRIFSSSKTTGHYCVQHAKCPVVVVKRRQRTL</sequence>
<dbReference type="AlphaFoldDB" id="A0A3S3NSD6"/>
<proteinExistence type="predicted"/>
<dbReference type="OrthoDB" id="843225at2759"/>
<dbReference type="Gene3D" id="3.40.50.620">
    <property type="entry name" value="HUPs"/>
    <property type="match status" value="1"/>
</dbReference>
<dbReference type="InterPro" id="IPR014729">
    <property type="entry name" value="Rossmann-like_a/b/a_fold"/>
</dbReference>
<organism evidence="2 3">
    <name type="scientific">Cinnamomum micranthum f. kanehirae</name>
    <dbReference type="NCBI Taxonomy" id="337451"/>
    <lineage>
        <taxon>Eukaryota</taxon>
        <taxon>Viridiplantae</taxon>
        <taxon>Streptophyta</taxon>
        <taxon>Embryophyta</taxon>
        <taxon>Tracheophyta</taxon>
        <taxon>Spermatophyta</taxon>
        <taxon>Magnoliopsida</taxon>
        <taxon>Magnoliidae</taxon>
        <taxon>Laurales</taxon>
        <taxon>Lauraceae</taxon>
        <taxon>Cinnamomum</taxon>
    </lineage>
</organism>
<evidence type="ECO:0000259" key="1">
    <source>
        <dbReference type="Pfam" id="PF00582"/>
    </source>
</evidence>
<reference evidence="2 3" key="1">
    <citation type="journal article" date="2019" name="Nat. Plants">
        <title>Stout camphor tree genome fills gaps in understanding of flowering plant genome evolution.</title>
        <authorList>
            <person name="Chaw S.M."/>
            <person name="Liu Y.C."/>
            <person name="Wu Y.W."/>
            <person name="Wang H.Y."/>
            <person name="Lin C.I."/>
            <person name="Wu C.S."/>
            <person name="Ke H.M."/>
            <person name="Chang L.Y."/>
            <person name="Hsu C.Y."/>
            <person name="Yang H.T."/>
            <person name="Sudianto E."/>
            <person name="Hsu M.H."/>
            <person name="Wu K.P."/>
            <person name="Wang L.N."/>
            <person name="Leebens-Mack J.H."/>
            <person name="Tsai I.J."/>
        </authorList>
    </citation>
    <scope>NUCLEOTIDE SEQUENCE [LARGE SCALE GENOMIC DNA]</scope>
    <source>
        <strain evidence="3">cv. Chaw 1501</strain>
        <tissue evidence="2">Young leaves</tissue>
    </source>
</reference>
<feature type="domain" description="UspA" evidence="1">
    <location>
        <begin position="6"/>
        <end position="155"/>
    </location>
</feature>
<evidence type="ECO:0000313" key="3">
    <source>
        <dbReference type="Proteomes" id="UP000283530"/>
    </source>
</evidence>
<dbReference type="Pfam" id="PF00582">
    <property type="entry name" value="Usp"/>
    <property type="match status" value="1"/>
</dbReference>
<dbReference type="PANTHER" id="PTHR31964">
    <property type="entry name" value="ADENINE NUCLEOTIDE ALPHA HYDROLASES-LIKE SUPERFAMILY PROTEIN"/>
    <property type="match status" value="1"/>
</dbReference>
<dbReference type="Proteomes" id="UP000283530">
    <property type="component" value="Unassembled WGS sequence"/>
</dbReference>
<dbReference type="PANTHER" id="PTHR31964:SF135">
    <property type="entry name" value="UNIVERSAL STRESS PROTEIN A-LIKE PROTEIN"/>
    <property type="match status" value="1"/>
</dbReference>
<name>A0A3S3NSD6_9MAGN</name>
<keyword evidence="3" id="KW-1185">Reference proteome</keyword>
<gene>
    <name evidence="2" type="ORF">CKAN_01443500</name>
</gene>
<dbReference type="EMBL" id="QPKB01000005">
    <property type="protein sequence ID" value="RWR85564.1"/>
    <property type="molecule type" value="Genomic_DNA"/>
</dbReference>
<comment type="caution">
    <text evidence="2">The sequence shown here is derived from an EMBL/GenBank/DDBJ whole genome shotgun (WGS) entry which is preliminary data.</text>
</comment>
<dbReference type="SUPFAM" id="SSF52402">
    <property type="entry name" value="Adenine nucleotide alpha hydrolases-like"/>
    <property type="match status" value="1"/>
</dbReference>
<accession>A0A3S3NSD6</accession>
<dbReference type="InterPro" id="IPR006016">
    <property type="entry name" value="UspA"/>
</dbReference>
<evidence type="ECO:0000313" key="2">
    <source>
        <dbReference type="EMBL" id="RWR85564.1"/>
    </source>
</evidence>